<evidence type="ECO:0000313" key="3">
    <source>
        <dbReference type="Proteomes" id="UP001566132"/>
    </source>
</evidence>
<evidence type="ECO:0000256" key="1">
    <source>
        <dbReference type="SAM" id="Phobius"/>
    </source>
</evidence>
<feature type="transmembrane region" description="Helical" evidence="1">
    <location>
        <begin position="26"/>
        <end position="45"/>
    </location>
</feature>
<sequence length="310" mass="35313">MDEFVTDIVNILTSTVAVRVTSNPNFAVEILVAFLVCVVHCLLIFDVNTLARRANAKATTKLRINRSLIGSKTCSFHSLVTMRTMQIFDKKPEFCQKTQIVPPDFVKEQRKLSRNTNSGWALSRGDSNIRHKFSDRVEHLLSISPSEYVRRDKERKHREQGLKSCIQSLTSLLEKALSNECMNVVSKEDVKKSLNEMLKAFNTRITPDNIRLSDFPVASLQSLIERNSTKLLLQSSLSPDQLSSSIYRFSNVSLCRSAYDLRLKKKSDNIENKSVSKENLSVRTNESLNEIFRKKSLEFFGIEEEGLEAN</sequence>
<comment type="caution">
    <text evidence="2">The sequence shown here is derived from an EMBL/GenBank/DDBJ whole genome shotgun (WGS) entry which is preliminary data.</text>
</comment>
<organism evidence="2 3">
    <name type="scientific">Hypothenemus hampei</name>
    <name type="common">Coffee berry borer</name>
    <dbReference type="NCBI Taxonomy" id="57062"/>
    <lineage>
        <taxon>Eukaryota</taxon>
        <taxon>Metazoa</taxon>
        <taxon>Ecdysozoa</taxon>
        <taxon>Arthropoda</taxon>
        <taxon>Hexapoda</taxon>
        <taxon>Insecta</taxon>
        <taxon>Pterygota</taxon>
        <taxon>Neoptera</taxon>
        <taxon>Endopterygota</taxon>
        <taxon>Coleoptera</taxon>
        <taxon>Polyphaga</taxon>
        <taxon>Cucujiformia</taxon>
        <taxon>Curculionidae</taxon>
        <taxon>Scolytinae</taxon>
        <taxon>Hypothenemus</taxon>
    </lineage>
</organism>
<keyword evidence="1" id="KW-1133">Transmembrane helix</keyword>
<dbReference type="AlphaFoldDB" id="A0ABD1F588"/>
<name>A0ABD1F588_HYPHA</name>
<protein>
    <submittedName>
        <fullName evidence="2">Uncharacterized protein</fullName>
    </submittedName>
</protein>
<reference evidence="2 3" key="1">
    <citation type="submission" date="2024-05" db="EMBL/GenBank/DDBJ databases">
        <title>Genetic variation in Jamaican populations of the coffee berry borer (Hypothenemus hampei).</title>
        <authorList>
            <person name="Errbii M."/>
            <person name="Myrie A."/>
        </authorList>
    </citation>
    <scope>NUCLEOTIDE SEQUENCE [LARGE SCALE GENOMIC DNA]</scope>
    <source>
        <strain evidence="2">JA-Hopewell-2020-01-JO</strain>
        <tissue evidence="2">Whole body</tissue>
    </source>
</reference>
<gene>
    <name evidence="2" type="ORF">ABEB36_002117</name>
</gene>
<accession>A0ABD1F588</accession>
<keyword evidence="1" id="KW-0812">Transmembrane</keyword>
<keyword evidence="3" id="KW-1185">Reference proteome</keyword>
<keyword evidence="1" id="KW-0472">Membrane</keyword>
<proteinExistence type="predicted"/>
<evidence type="ECO:0000313" key="2">
    <source>
        <dbReference type="EMBL" id="KAL1512536.1"/>
    </source>
</evidence>
<dbReference type="EMBL" id="JBDJPC010000002">
    <property type="protein sequence ID" value="KAL1512536.1"/>
    <property type="molecule type" value="Genomic_DNA"/>
</dbReference>
<dbReference type="Proteomes" id="UP001566132">
    <property type="component" value="Unassembled WGS sequence"/>
</dbReference>